<dbReference type="Proteomes" id="UP000029391">
    <property type="component" value="Unassembled WGS sequence"/>
</dbReference>
<dbReference type="AlphaFoldDB" id="A0A091C457"/>
<evidence type="ECO:0000313" key="3">
    <source>
        <dbReference type="EMBL" id="KFN51420.1"/>
    </source>
</evidence>
<accession>A0A091C457</accession>
<evidence type="ECO:0000259" key="2">
    <source>
        <dbReference type="Pfam" id="PF12870"/>
    </source>
</evidence>
<dbReference type="EMBL" id="AWXU01000006">
    <property type="protein sequence ID" value="KFN51420.1"/>
    <property type="molecule type" value="Genomic_DNA"/>
</dbReference>
<evidence type="ECO:0000313" key="4">
    <source>
        <dbReference type="Proteomes" id="UP000029391"/>
    </source>
</evidence>
<reference evidence="3 4" key="1">
    <citation type="submission" date="2013-09" db="EMBL/GenBank/DDBJ databases">
        <title>Genome sequencing of Arenimonas composti.</title>
        <authorList>
            <person name="Chen F."/>
            <person name="Wang G."/>
        </authorList>
    </citation>
    <scope>NUCLEOTIDE SEQUENCE [LARGE SCALE GENOMIC DNA]</scope>
    <source>
        <strain evidence="3 4">TR7-09</strain>
    </source>
</reference>
<name>A0A091C457_9GAMM</name>
<proteinExistence type="predicted"/>
<dbReference type="RefSeq" id="WP_043796967.1">
    <property type="nucleotide sequence ID" value="NZ_AUFF01000002.1"/>
</dbReference>
<organism evidence="3 4">
    <name type="scientific">Arenimonas composti TR7-09 = DSM 18010</name>
    <dbReference type="NCBI Taxonomy" id="1121013"/>
    <lineage>
        <taxon>Bacteria</taxon>
        <taxon>Pseudomonadati</taxon>
        <taxon>Pseudomonadota</taxon>
        <taxon>Gammaproteobacteria</taxon>
        <taxon>Lysobacterales</taxon>
        <taxon>Lysobacteraceae</taxon>
        <taxon>Arenimonas</taxon>
    </lineage>
</organism>
<dbReference type="OrthoDB" id="5966315at2"/>
<dbReference type="Pfam" id="PF12870">
    <property type="entry name" value="DUF4878"/>
    <property type="match status" value="1"/>
</dbReference>
<dbReference type="Gene3D" id="3.10.450.50">
    <property type="match status" value="1"/>
</dbReference>
<evidence type="ECO:0000256" key="1">
    <source>
        <dbReference type="SAM" id="SignalP"/>
    </source>
</evidence>
<dbReference type="PROSITE" id="PS51257">
    <property type="entry name" value="PROKAR_LIPOPROTEIN"/>
    <property type="match status" value="1"/>
</dbReference>
<feature type="domain" description="DUF4878" evidence="2">
    <location>
        <begin position="18"/>
        <end position="124"/>
    </location>
</feature>
<dbReference type="InterPro" id="IPR024267">
    <property type="entry name" value="DUF4878"/>
</dbReference>
<comment type="caution">
    <text evidence="3">The sequence shown here is derived from an EMBL/GenBank/DDBJ whole genome shotgun (WGS) entry which is preliminary data.</text>
</comment>
<feature type="signal peptide" evidence="1">
    <location>
        <begin position="1"/>
        <end position="17"/>
    </location>
</feature>
<protein>
    <recommendedName>
        <fullName evidence="2">DUF4878 domain-containing protein</fullName>
    </recommendedName>
</protein>
<keyword evidence="4" id="KW-1185">Reference proteome</keyword>
<dbReference type="STRING" id="1121013.GCA_000426365_01206"/>
<gene>
    <name evidence="3" type="ORF">P873_02835</name>
</gene>
<feature type="chain" id="PRO_5001871842" description="DUF4878 domain-containing protein" evidence="1">
    <location>
        <begin position="18"/>
        <end position="130"/>
    </location>
</feature>
<keyword evidence="1" id="KW-0732">Signal</keyword>
<sequence>MKKLRLTALAAVTFALAACGGGNGPGDVIIRMNAELCSSGDPSTIAKYASASSQPVVGMITAVMSEPAKAEEMKKQVKEGCESAKPIEILEEKIDGDKATVRFRNPEGEEETQQLVKEDGQWKLVLAPDK</sequence>